<protein>
    <recommendedName>
        <fullName evidence="3">DUF4279 domain-containing protein</fullName>
    </recommendedName>
</protein>
<dbReference type="Proteomes" id="UP000075755">
    <property type="component" value="Chromosome"/>
</dbReference>
<dbReference type="KEGG" id="aak:AA2016_4392"/>
<evidence type="ECO:0008006" key="3">
    <source>
        <dbReference type="Google" id="ProtNLM"/>
    </source>
</evidence>
<dbReference type="EMBL" id="CP015005">
    <property type="protein sequence ID" value="AMS43304.1"/>
    <property type="molecule type" value="Genomic_DNA"/>
</dbReference>
<dbReference type="AlphaFoldDB" id="A0AAC9ASK4"/>
<gene>
    <name evidence="1" type="ORF">AA2016_4392</name>
</gene>
<evidence type="ECO:0000313" key="1">
    <source>
        <dbReference type="EMBL" id="AMS43304.1"/>
    </source>
</evidence>
<organism evidence="1 2">
    <name type="scientific">Aminobacter aminovorans</name>
    <name type="common">Chelatobacter heintzii</name>
    <dbReference type="NCBI Taxonomy" id="83263"/>
    <lineage>
        <taxon>Bacteria</taxon>
        <taxon>Pseudomonadati</taxon>
        <taxon>Pseudomonadota</taxon>
        <taxon>Alphaproteobacteria</taxon>
        <taxon>Hyphomicrobiales</taxon>
        <taxon>Phyllobacteriaceae</taxon>
        <taxon>Aminobacter</taxon>
    </lineage>
</organism>
<accession>A0AAC9ASK4</accession>
<name>A0AAC9ASK4_AMIAI</name>
<reference evidence="1 2" key="1">
    <citation type="submission" date="2016-03" db="EMBL/GenBank/DDBJ databases">
        <title>Complete genome of Aminobacter aminovorans KCTC 2477.</title>
        <authorList>
            <person name="Kim K.M."/>
        </authorList>
    </citation>
    <scope>NUCLEOTIDE SEQUENCE [LARGE SCALE GENOMIC DNA]</scope>
    <source>
        <strain evidence="1 2">KCTC 2477</strain>
    </source>
</reference>
<sequence>MKNPPLMGPPCRSTTKSLFRFSTRTPIHLIAIGLALAPTRSWKANERRSTPTGTELPGNRHETYCLFPLGGGKDGELAKCLRDAVSALQLKRHYLGDLRESDGRMTFYVGWVVGDRGEVFDARLLQDIAELGIDLGIEPFRVEQK</sequence>
<proteinExistence type="predicted"/>
<evidence type="ECO:0000313" key="2">
    <source>
        <dbReference type="Proteomes" id="UP000075755"/>
    </source>
</evidence>